<feature type="domain" description="Sushi" evidence="8">
    <location>
        <begin position="170"/>
        <end position="229"/>
    </location>
</feature>
<evidence type="ECO:0000256" key="1">
    <source>
        <dbReference type="ARBA" id="ARBA00022659"/>
    </source>
</evidence>
<feature type="domain" description="Sushi" evidence="8">
    <location>
        <begin position="289"/>
        <end position="347"/>
    </location>
</feature>
<dbReference type="InterPro" id="IPR000436">
    <property type="entry name" value="Sushi_SCR_CCP_dom"/>
</dbReference>
<comment type="caution">
    <text evidence="9">The sequence shown here is derived from an EMBL/GenBank/DDBJ whole genome shotgun (WGS) entry which is preliminary data.</text>
</comment>
<comment type="caution">
    <text evidence="6">Lacks conserved residue(s) required for the propagation of feature annotation.</text>
</comment>
<feature type="disulfide bond" evidence="6">
    <location>
        <begin position="318"/>
        <end position="345"/>
    </location>
</feature>
<feature type="domain" description="Sushi" evidence="8">
    <location>
        <begin position="112"/>
        <end position="169"/>
    </location>
</feature>
<evidence type="ECO:0000256" key="3">
    <source>
        <dbReference type="ARBA" id="ARBA00022737"/>
    </source>
</evidence>
<dbReference type="Proteomes" id="UP000792457">
    <property type="component" value="Unassembled WGS sequence"/>
</dbReference>
<dbReference type="Pfam" id="PF00084">
    <property type="entry name" value="Sushi"/>
    <property type="match status" value="4"/>
</dbReference>
<keyword evidence="2" id="KW-0732">Signal</keyword>
<dbReference type="InterPro" id="IPR036179">
    <property type="entry name" value="Ig-like_dom_sf"/>
</dbReference>
<dbReference type="PANTHER" id="PTHR46393:SF7">
    <property type="entry name" value="COMPLEMENT C2"/>
    <property type="match status" value="1"/>
</dbReference>
<organism evidence="9 10">
    <name type="scientific">Ladona fulva</name>
    <name type="common">Scarce chaser dragonfly</name>
    <name type="synonym">Libellula fulva</name>
    <dbReference type="NCBI Taxonomy" id="123851"/>
    <lineage>
        <taxon>Eukaryota</taxon>
        <taxon>Metazoa</taxon>
        <taxon>Ecdysozoa</taxon>
        <taxon>Arthropoda</taxon>
        <taxon>Hexapoda</taxon>
        <taxon>Insecta</taxon>
        <taxon>Pterygota</taxon>
        <taxon>Palaeoptera</taxon>
        <taxon>Odonata</taxon>
        <taxon>Epiprocta</taxon>
        <taxon>Anisoptera</taxon>
        <taxon>Libelluloidea</taxon>
        <taxon>Libellulidae</taxon>
        <taxon>Ladona</taxon>
    </lineage>
</organism>
<keyword evidence="3" id="KW-0677">Repeat</keyword>
<name>A0A8K0JVJ6_LADFU</name>
<evidence type="ECO:0000259" key="8">
    <source>
        <dbReference type="PROSITE" id="PS50923"/>
    </source>
</evidence>
<evidence type="ECO:0000313" key="9">
    <source>
        <dbReference type="EMBL" id="KAG8223019.1"/>
    </source>
</evidence>
<proteinExistence type="predicted"/>
<keyword evidence="1 6" id="KW-0768">Sushi</keyword>
<dbReference type="SUPFAM" id="SSF57535">
    <property type="entry name" value="Complement control module/SCR domain"/>
    <property type="match status" value="4"/>
</dbReference>
<dbReference type="EMBL" id="KZ308150">
    <property type="protein sequence ID" value="KAG8223019.1"/>
    <property type="molecule type" value="Genomic_DNA"/>
</dbReference>
<gene>
    <name evidence="9" type="ORF">J437_LFUL001341</name>
</gene>
<feature type="disulfide bond" evidence="6">
    <location>
        <begin position="200"/>
        <end position="227"/>
    </location>
</feature>
<feature type="domain" description="Sushi" evidence="8">
    <location>
        <begin position="230"/>
        <end position="288"/>
    </location>
</feature>
<evidence type="ECO:0000256" key="7">
    <source>
        <dbReference type="SAM" id="MobiDB-lite"/>
    </source>
</evidence>
<reference evidence="9" key="1">
    <citation type="submission" date="2013-04" db="EMBL/GenBank/DDBJ databases">
        <authorList>
            <person name="Qu J."/>
            <person name="Murali S.C."/>
            <person name="Bandaranaike D."/>
            <person name="Bellair M."/>
            <person name="Blankenburg K."/>
            <person name="Chao H."/>
            <person name="Dinh H."/>
            <person name="Doddapaneni H."/>
            <person name="Downs B."/>
            <person name="Dugan-Rocha S."/>
            <person name="Elkadiri S."/>
            <person name="Gnanaolivu R.D."/>
            <person name="Hernandez B."/>
            <person name="Javaid M."/>
            <person name="Jayaseelan J.C."/>
            <person name="Lee S."/>
            <person name="Li M."/>
            <person name="Ming W."/>
            <person name="Munidasa M."/>
            <person name="Muniz J."/>
            <person name="Nguyen L."/>
            <person name="Ongeri F."/>
            <person name="Osuji N."/>
            <person name="Pu L.-L."/>
            <person name="Puazo M."/>
            <person name="Qu C."/>
            <person name="Quiroz J."/>
            <person name="Raj R."/>
            <person name="Weissenberger G."/>
            <person name="Xin Y."/>
            <person name="Zou X."/>
            <person name="Han Y."/>
            <person name="Richards S."/>
            <person name="Worley K."/>
            <person name="Muzny D."/>
            <person name="Gibbs R."/>
        </authorList>
    </citation>
    <scope>NUCLEOTIDE SEQUENCE</scope>
    <source>
        <strain evidence="9">Sampled in the wild</strain>
    </source>
</reference>
<reference evidence="9" key="2">
    <citation type="submission" date="2017-10" db="EMBL/GenBank/DDBJ databases">
        <title>Ladona fulva Genome sequencing and assembly.</title>
        <authorList>
            <person name="Murali S."/>
            <person name="Richards S."/>
            <person name="Bandaranaike D."/>
            <person name="Bellair M."/>
            <person name="Blankenburg K."/>
            <person name="Chao H."/>
            <person name="Dinh H."/>
            <person name="Doddapaneni H."/>
            <person name="Dugan-Rocha S."/>
            <person name="Elkadiri S."/>
            <person name="Gnanaolivu R."/>
            <person name="Hernandez B."/>
            <person name="Skinner E."/>
            <person name="Javaid M."/>
            <person name="Lee S."/>
            <person name="Li M."/>
            <person name="Ming W."/>
            <person name="Munidasa M."/>
            <person name="Muniz J."/>
            <person name="Nguyen L."/>
            <person name="Hughes D."/>
            <person name="Osuji N."/>
            <person name="Pu L.-L."/>
            <person name="Puazo M."/>
            <person name="Qu C."/>
            <person name="Quiroz J."/>
            <person name="Raj R."/>
            <person name="Weissenberger G."/>
            <person name="Xin Y."/>
            <person name="Zou X."/>
            <person name="Han Y."/>
            <person name="Worley K."/>
            <person name="Muzny D."/>
            <person name="Gibbs R."/>
        </authorList>
    </citation>
    <scope>NUCLEOTIDE SEQUENCE</scope>
    <source>
        <strain evidence="9">Sampled in the wild</strain>
    </source>
</reference>
<dbReference type="PANTHER" id="PTHR46393">
    <property type="entry name" value="SUSHI DOMAIN-CONTAINING PROTEIN"/>
    <property type="match status" value="1"/>
</dbReference>
<keyword evidence="4 6" id="KW-1015">Disulfide bond</keyword>
<evidence type="ECO:0000256" key="5">
    <source>
        <dbReference type="ARBA" id="ARBA00023180"/>
    </source>
</evidence>
<dbReference type="Gene3D" id="2.10.70.10">
    <property type="entry name" value="Complement Module, domain 1"/>
    <property type="match status" value="4"/>
</dbReference>
<sequence>MAVFLPVEKPPTILFRHQLGPIAQSNDGRLMVYPGAILHMECLWIRRFGTPKWVVSHNYRNYPEGWTTDPGRDSQLEYRLSIYHASRDDSGTFSCVTPTRHTHSVEIVVKAVHCPVVPVRRGLVLSTLNTRMNTRALLSCQNGNSLIGAPEIVCLPSGNWSAPFPICESIECADLANVTDPHLRVSIVSREVGGRAVFSCEHGYGLQGPQEAVCQHTGEWSTPQPTCQEVQCEPPEAPENGYVQGQGAYKAGDVVQFNCNPQFMMEGQPIIACQETGRWSGSVPKCIQACSYPGTTSSGRMSEVKFYYRIGESITFTCDPGLILRGASMLRCLRNGKWSNAVPQCVQPPGGKRRRRRGGGGDIDHMPSWTKKRRRRRNTLPPTHPVR</sequence>
<dbReference type="PROSITE" id="PS50923">
    <property type="entry name" value="SUSHI"/>
    <property type="match status" value="4"/>
</dbReference>
<dbReference type="SMART" id="SM00032">
    <property type="entry name" value="CCP"/>
    <property type="match status" value="4"/>
</dbReference>
<feature type="region of interest" description="Disordered" evidence="7">
    <location>
        <begin position="343"/>
        <end position="387"/>
    </location>
</feature>
<dbReference type="FunFam" id="2.10.70.10:FF:000014">
    <property type="entry name" value="Membrane cofactor protein"/>
    <property type="match status" value="1"/>
</dbReference>
<evidence type="ECO:0000256" key="6">
    <source>
        <dbReference type="PROSITE-ProRule" id="PRU00302"/>
    </source>
</evidence>
<feature type="disulfide bond" evidence="6">
    <location>
        <begin position="140"/>
        <end position="167"/>
    </location>
</feature>
<keyword evidence="10" id="KW-1185">Reference proteome</keyword>
<protein>
    <recommendedName>
        <fullName evidence="8">Sushi domain-containing protein</fullName>
    </recommendedName>
</protein>
<dbReference type="CDD" id="cd00033">
    <property type="entry name" value="CCP"/>
    <property type="match status" value="4"/>
</dbReference>
<dbReference type="SUPFAM" id="SSF48726">
    <property type="entry name" value="Immunoglobulin"/>
    <property type="match status" value="1"/>
</dbReference>
<evidence type="ECO:0000313" key="10">
    <source>
        <dbReference type="Proteomes" id="UP000792457"/>
    </source>
</evidence>
<feature type="disulfide bond" evidence="6">
    <location>
        <begin position="259"/>
        <end position="286"/>
    </location>
</feature>
<dbReference type="AlphaFoldDB" id="A0A8K0JVJ6"/>
<accession>A0A8K0JVJ6</accession>
<dbReference type="InterPro" id="IPR035976">
    <property type="entry name" value="Sushi/SCR/CCP_sf"/>
</dbReference>
<evidence type="ECO:0000256" key="2">
    <source>
        <dbReference type="ARBA" id="ARBA00022729"/>
    </source>
</evidence>
<keyword evidence="5" id="KW-0325">Glycoprotein</keyword>
<evidence type="ECO:0000256" key="4">
    <source>
        <dbReference type="ARBA" id="ARBA00023157"/>
    </source>
</evidence>
<dbReference type="OrthoDB" id="5804959at2759"/>